<name>A0A8B7NYK5_HYAAZ</name>
<keyword evidence="2" id="KW-1185">Reference proteome</keyword>
<feature type="region of interest" description="Disordered" evidence="1">
    <location>
        <begin position="187"/>
        <end position="219"/>
    </location>
</feature>
<sequence>MSVHTWLSDKLHSVLGMSDGSVTEYLVQQARAARDVEAVCRQLTQGGIDVDADMRGLVTELFDRVHNAFAERLRLKDEASTRHLAEATPAQQKAFEEAAKRLKLEKEDRSKVLPTLRIDSRRKYLVKRKDDKLKELAGDIADEEYLFDEETLTEKEKKRLEYKKTVLKLATDYDKVRDVETVQRYAMPSEGGGGVDAPYQEDTDGRPHQEHRKWEEGQMRGTALSFGAKDKMDRYQQHQYQLVLEDEIEFIKSLP</sequence>
<dbReference type="GeneID" id="108675294"/>
<dbReference type="Proteomes" id="UP000694843">
    <property type="component" value="Unplaced"/>
</dbReference>
<feature type="compositionally biased region" description="Basic and acidic residues" evidence="1">
    <location>
        <begin position="203"/>
        <end position="218"/>
    </location>
</feature>
<reference evidence="3" key="1">
    <citation type="submission" date="2025-08" db="UniProtKB">
        <authorList>
            <consortium name="RefSeq"/>
        </authorList>
    </citation>
    <scope>IDENTIFICATION</scope>
</reference>
<keyword evidence="3" id="KW-0067">ATP-binding</keyword>
<dbReference type="RefSeq" id="XP_018018785.1">
    <property type="nucleotide sequence ID" value="XM_018163296.1"/>
</dbReference>
<dbReference type="AlphaFoldDB" id="A0A8B7NYK5"/>
<keyword evidence="3" id="KW-0347">Helicase</keyword>
<dbReference type="OrthoDB" id="10253254at2759"/>
<dbReference type="OMA" id="KWEEGQM"/>
<dbReference type="GO" id="GO:0004386">
    <property type="term" value="F:helicase activity"/>
    <property type="evidence" value="ECO:0007669"/>
    <property type="project" value="UniProtKB-KW"/>
</dbReference>
<keyword evidence="3" id="KW-0378">Hydrolase</keyword>
<evidence type="ECO:0000313" key="2">
    <source>
        <dbReference type="Proteomes" id="UP000694843"/>
    </source>
</evidence>
<evidence type="ECO:0000313" key="3">
    <source>
        <dbReference type="RefSeq" id="XP_018018785.1"/>
    </source>
</evidence>
<evidence type="ECO:0000256" key="1">
    <source>
        <dbReference type="SAM" id="MobiDB-lite"/>
    </source>
</evidence>
<organism evidence="2 3">
    <name type="scientific">Hyalella azteca</name>
    <name type="common">Amphipod</name>
    <dbReference type="NCBI Taxonomy" id="294128"/>
    <lineage>
        <taxon>Eukaryota</taxon>
        <taxon>Metazoa</taxon>
        <taxon>Ecdysozoa</taxon>
        <taxon>Arthropoda</taxon>
        <taxon>Crustacea</taxon>
        <taxon>Multicrustacea</taxon>
        <taxon>Malacostraca</taxon>
        <taxon>Eumalacostraca</taxon>
        <taxon>Peracarida</taxon>
        <taxon>Amphipoda</taxon>
        <taxon>Senticaudata</taxon>
        <taxon>Talitrida</taxon>
        <taxon>Talitroidea</taxon>
        <taxon>Hyalellidae</taxon>
        <taxon>Hyalella</taxon>
    </lineage>
</organism>
<accession>A0A8B7NYK5</accession>
<keyword evidence="3" id="KW-0547">Nucleotide-binding</keyword>
<protein>
    <submittedName>
        <fullName evidence="3">Pre-mRNA-splicing factor ATP-dependent RNA helicase DHX16</fullName>
    </submittedName>
</protein>
<dbReference type="KEGG" id="hazt:108675294"/>
<gene>
    <name evidence="3" type="primary">LOC108675294</name>
</gene>
<proteinExistence type="predicted"/>
<feature type="non-terminal residue" evidence="3">
    <location>
        <position position="255"/>
    </location>
</feature>